<dbReference type="Proteomes" id="UP001207337">
    <property type="component" value="Unassembled WGS sequence"/>
</dbReference>
<dbReference type="EMBL" id="JAJNDC010000010">
    <property type="protein sequence ID" value="MCW9714598.1"/>
    <property type="molecule type" value="Genomic_DNA"/>
</dbReference>
<reference evidence="2 3" key="1">
    <citation type="submission" date="2021-11" db="EMBL/GenBank/DDBJ databases">
        <title>Aliifidinibius sp. nov., a new bacterium isolated from saline soil.</title>
        <authorList>
            <person name="Galisteo C."/>
            <person name="De La Haba R."/>
            <person name="Sanchez-Porro C."/>
            <person name="Ventosa A."/>
        </authorList>
    </citation>
    <scope>NUCLEOTIDE SEQUENCE [LARGE SCALE GENOMIC DNA]</scope>
    <source>
        <strain evidence="2 3">KACC 190600</strain>
    </source>
</reference>
<feature type="transmembrane region" description="Helical" evidence="1">
    <location>
        <begin position="235"/>
        <end position="251"/>
    </location>
</feature>
<evidence type="ECO:0000313" key="2">
    <source>
        <dbReference type="EMBL" id="MCW9714598.1"/>
    </source>
</evidence>
<keyword evidence="1" id="KW-0472">Membrane</keyword>
<feature type="transmembrane region" description="Helical" evidence="1">
    <location>
        <begin position="75"/>
        <end position="95"/>
    </location>
</feature>
<organism evidence="2 3">
    <name type="scientific">Fodinibius salicampi</name>
    <dbReference type="NCBI Taxonomy" id="1920655"/>
    <lineage>
        <taxon>Bacteria</taxon>
        <taxon>Pseudomonadati</taxon>
        <taxon>Balneolota</taxon>
        <taxon>Balneolia</taxon>
        <taxon>Balneolales</taxon>
        <taxon>Balneolaceae</taxon>
        <taxon>Fodinibius</taxon>
    </lineage>
</organism>
<evidence type="ECO:0000256" key="1">
    <source>
        <dbReference type="SAM" id="Phobius"/>
    </source>
</evidence>
<name>A0ABT3Q3C6_9BACT</name>
<gene>
    <name evidence="2" type="ORF">LQ318_16980</name>
</gene>
<comment type="caution">
    <text evidence="2">The sequence shown here is derived from an EMBL/GenBank/DDBJ whole genome shotgun (WGS) entry which is preliminary data.</text>
</comment>
<proteinExistence type="predicted"/>
<sequence>MSEDISINDEAILQNKLDYHQEPGQPTSHSSSFSLTFFVGMAIYLTFIVVVGFWPTYFGDLFSGKEFAKSGFVEITWKTHIHAFVFMAWMGTLCYQTLLVARNNTKRHTKVGKYGFLWGVLVALLGLFMVSLVIQSGITQGLTTLSKALPGMFLSGGFVAIFEFAILLILGFIYRTSPDEHKRYMLFATIALANAAASRWGILINEWTGPWASEIIHTFMITPIWAYDFYKDKRIHKATLIGTFIIGLYFLKRLL</sequence>
<feature type="transmembrane region" description="Helical" evidence="1">
    <location>
        <begin position="184"/>
        <end position="202"/>
    </location>
</feature>
<protein>
    <submittedName>
        <fullName evidence="2">Uncharacterized protein</fullName>
    </submittedName>
</protein>
<feature type="transmembrane region" description="Helical" evidence="1">
    <location>
        <begin position="150"/>
        <end position="172"/>
    </location>
</feature>
<feature type="transmembrane region" description="Helical" evidence="1">
    <location>
        <begin position="35"/>
        <end position="55"/>
    </location>
</feature>
<evidence type="ECO:0000313" key="3">
    <source>
        <dbReference type="Proteomes" id="UP001207337"/>
    </source>
</evidence>
<feature type="transmembrane region" description="Helical" evidence="1">
    <location>
        <begin position="116"/>
        <end position="138"/>
    </location>
</feature>
<keyword evidence="1" id="KW-1133">Transmembrane helix</keyword>
<accession>A0ABT3Q3C6</accession>
<dbReference type="RefSeq" id="WP_265791999.1">
    <property type="nucleotide sequence ID" value="NZ_BAABRS010000009.1"/>
</dbReference>
<keyword evidence="1" id="KW-0812">Transmembrane</keyword>
<keyword evidence="3" id="KW-1185">Reference proteome</keyword>